<proteinExistence type="inferred from homology"/>
<evidence type="ECO:0000256" key="6">
    <source>
        <dbReference type="ARBA" id="ARBA00022970"/>
    </source>
</evidence>
<dbReference type="SUPFAM" id="SSF161098">
    <property type="entry name" value="MetI-like"/>
    <property type="match status" value="1"/>
</dbReference>
<evidence type="ECO:0000256" key="9">
    <source>
        <dbReference type="ARBA" id="ARBA00060298"/>
    </source>
</evidence>
<feature type="transmembrane region" description="Helical" evidence="12">
    <location>
        <begin position="162"/>
        <end position="182"/>
    </location>
</feature>
<dbReference type="PANTHER" id="PTHR30614">
    <property type="entry name" value="MEMBRANE COMPONENT OF AMINO ACID ABC TRANSPORTER"/>
    <property type="match status" value="1"/>
</dbReference>
<keyword evidence="6" id="KW-0029">Amino-acid transport</keyword>
<evidence type="ECO:0000259" key="13">
    <source>
        <dbReference type="PROSITE" id="PS50928"/>
    </source>
</evidence>
<reference evidence="14 15" key="1">
    <citation type="submission" date="2023-07" db="EMBL/GenBank/DDBJ databases">
        <authorList>
            <person name="Peeters C."/>
        </authorList>
    </citation>
    <scope>NUCLEOTIDE SEQUENCE [LARGE SCALE GENOMIC DNA]</scope>
    <source>
        <strain evidence="14 15">LMG 18096</strain>
    </source>
</reference>
<evidence type="ECO:0000256" key="4">
    <source>
        <dbReference type="ARBA" id="ARBA00022475"/>
    </source>
</evidence>
<comment type="subcellular location">
    <subcellularLocation>
        <location evidence="1">Cell inner membrane</location>
        <topology evidence="1">Multi-pass membrane protein</topology>
    </subcellularLocation>
    <subcellularLocation>
        <location evidence="12">Cell membrane</location>
        <topology evidence="12">Multi-pass membrane protein</topology>
    </subcellularLocation>
</comment>
<dbReference type="NCBIfam" id="TIGR01726">
    <property type="entry name" value="HEQRo_perm_3TM"/>
    <property type="match status" value="1"/>
</dbReference>
<dbReference type="FunFam" id="1.10.3720.10:FF:000006">
    <property type="entry name" value="Glutamate/aspartate ABC transporter, permease protein GltK"/>
    <property type="match status" value="1"/>
</dbReference>
<dbReference type="AlphaFoldDB" id="A0ABC8QED6"/>
<keyword evidence="15" id="KW-1185">Reference proteome</keyword>
<evidence type="ECO:0000313" key="14">
    <source>
        <dbReference type="EMBL" id="CAJ0796749.1"/>
    </source>
</evidence>
<dbReference type="Pfam" id="PF00528">
    <property type="entry name" value="BPD_transp_1"/>
    <property type="match status" value="1"/>
</dbReference>
<feature type="transmembrane region" description="Helical" evidence="12">
    <location>
        <begin position="69"/>
        <end position="91"/>
    </location>
</feature>
<organism evidence="14 15">
    <name type="scientific">Ralstonia holmesii</name>
    <dbReference type="NCBI Taxonomy" id="3058602"/>
    <lineage>
        <taxon>Bacteria</taxon>
        <taxon>Pseudomonadati</taxon>
        <taxon>Pseudomonadota</taxon>
        <taxon>Betaproteobacteria</taxon>
        <taxon>Burkholderiales</taxon>
        <taxon>Burkholderiaceae</taxon>
        <taxon>Ralstonia</taxon>
    </lineage>
</organism>
<keyword evidence="4" id="KW-1003">Cell membrane</keyword>
<dbReference type="InterPro" id="IPR043429">
    <property type="entry name" value="ArtM/GltK/GlnP/TcyL/YhdX-like"/>
</dbReference>
<evidence type="ECO:0000313" key="15">
    <source>
        <dbReference type="Proteomes" id="UP001189663"/>
    </source>
</evidence>
<gene>
    <name evidence="14" type="primary">gltK_2</name>
    <name evidence="14" type="ORF">LMG18096_03304</name>
</gene>
<evidence type="ECO:0000256" key="8">
    <source>
        <dbReference type="ARBA" id="ARBA00023136"/>
    </source>
</evidence>
<dbReference type="PROSITE" id="PS50928">
    <property type="entry name" value="ABC_TM1"/>
    <property type="match status" value="1"/>
</dbReference>
<protein>
    <recommendedName>
        <fullName evidence="11">Glutamate/aspartate import permease protein GltK</fullName>
    </recommendedName>
</protein>
<dbReference type="PANTHER" id="PTHR30614:SF1">
    <property type="entry name" value="GLUTAMATE_ASPARTATE IMPORT PERMEASE PROTEIN GLTK"/>
    <property type="match status" value="1"/>
</dbReference>
<dbReference type="InterPro" id="IPR000515">
    <property type="entry name" value="MetI-like"/>
</dbReference>
<keyword evidence="8 12" id="KW-0472">Membrane</keyword>
<keyword evidence="5 12" id="KW-0812">Transmembrane</keyword>
<evidence type="ECO:0000256" key="5">
    <source>
        <dbReference type="ARBA" id="ARBA00022692"/>
    </source>
</evidence>
<accession>A0ABC8QED6</accession>
<dbReference type="GO" id="GO:0006865">
    <property type="term" value="P:amino acid transport"/>
    <property type="evidence" value="ECO:0007669"/>
    <property type="project" value="UniProtKB-KW"/>
</dbReference>
<dbReference type="EMBL" id="CATZAT010000007">
    <property type="protein sequence ID" value="CAJ0796749.1"/>
    <property type="molecule type" value="Genomic_DNA"/>
</dbReference>
<dbReference type="InterPro" id="IPR035906">
    <property type="entry name" value="MetI-like_sf"/>
</dbReference>
<dbReference type="InterPro" id="IPR010065">
    <property type="entry name" value="AA_ABC_transptr_permease_3TM"/>
</dbReference>
<evidence type="ECO:0000256" key="2">
    <source>
        <dbReference type="ARBA" id="ARBA00010072"/>
    </source>
</evidence>
<evidence type="ECO:0000256" key="1">
    <source>
        <dbReference type="ARBA" id="ARBA00004429"/>
    </source>
</evidence>
<keyword evidence="7 12" id="KW-1133">Transmembrane helix</keyword>
<sequence>MIMFSDFDFGVITRSLGYLLREGMSVSLSLTALAAIGGIVFGTMLAIARLSSVKWLGKAAATYANVMRSLPLMLVIFWFYFLVPYIMAWATGANRPVPVGSFASALITFTLFEAAYFSEIMRAGIQGVPRGQLAAGHALGLSPWQVMGSIVLPQAFRNMLPVLLTQTIILFQDTSLVYVVSLSDFLGAASKIAQRDGRLVEMYAFVAIVYFAISFSASSLVRRVHSKIQIIR</sequence>
<feature type="domain" description="ABC transmembrane type-1" evidence="13">
    <location>
        <begin position="24"/>
        <end position="221"/>
    </location>
</feature>
<feature type="transmembrane region" description="Helical" evidence="12">
    <location>
        <begin position="97"/>
        <end position="117"/>
    </location>
</feature>
<comment type="similarity">
    <text evidence="2">Belongs to the binding-protein-dependent transport system permease family. HisMQ subfamily.</text>
</comment>
<evidence type="ECO:0000256" key="12">
    <source>
        <dbReference type="RuleBase" id="RU363032"/>
    </source>
</evidence>
<comment type="function">
    <text evidence="9">Part of the ABC transporter complex GltIJKL involved in glutamate and aspartate uptake. Probably responsible for the translocation of the substrate across the membrane.</text>
</comment>
<dbReference type="GO" id="GO:0005886">
    <property type="term" value="C:plasma membrane"/>
    <property type="evidence" value="ECO:0007669"/>
    <property type="project" value="UniProtKB-SubCell"/>
</dbReference>
<dbReference type="Proteomes" id="UP001189663">
    <property type="component" value="Unassembled WGS sequence"/>
</dbReference>
<comment type="caution">
    <text evidence="14">The sequence shown here is derived from an EMBL/GenBank/DDBJ whole genome shotgun (WGS) entry which is preliminary data.</text>
</comment>
<comment type="subunit">
    <text evidence="10">The complex is composed of two ATP-binding proteins (GltL), two transmembrane proteins (GltJ and GltK) and a solute-binding protein (GltI).</text>
</comment>
<keyword evidence="3 12" id="KW-0813">Transport</keyword>
<evidence type="ECO:0000256" key="3">
    <source>
        <dbReference type="ARBA" id="ARBA00022448"/>
    </source>
</evidence>
<evidence type="ECO:0000256" key="10">
    <source>
        <dbReference type="ARBA" id="ARBA00062718"/>
    </source>
</evidence>
<evidence type="ECO:0000256" key="11">
    <source>
        <dbReference type="ARBA" id="ARBA00073645"/>
    </source>
</evidence>
<dbReference type="Gene3D" id="1.10.3720.10">
    <property type="entry name" value="MetI-like"/>
    <property type="match status" value="1"/>
</dbReference>
<feature type="transmembrane region" description="Helical" evidence="12">
    <location>
        <begin position="202"/>
        <end position="221"/>
    </location>
</feature>
<dbReference type="CDD" id="cd06261">
    <property type="entry name" value="TM_PBP2"/>
    <property type="match status" value="1"/>
</dbReference>
<evidence type="ECO:0000256" key="7">
    <source>
        <dbReference type="ARBA" id="ARBA00022989"/>
    </source>
</evidence>
<name>A0ABC8QED6_9RALS</name>
<feature type="transmembrane region" description="Helical" evidence="12">
    <location>
        <begin position="26"/>
        <end position="48"/>
    </location>
</feature>